<dbReference type="PROSITE" id="PS50088">
    <property type="entry name" value="ANK_REPEAT"/>
    <property type="match status" value="1"/>
</dbReference>
<organism evidence="4 5">
    <name type="scientific">Pocillopora damicornis</name>
    <name type="common">Cauliflower coral</name>
    <name type="synonym">Millepora damicornis</name>
    <dbReference type="NCBI Taxonomy" id="46731"/>
    <lineage>
        <taxon>Eukaryota</taxon>
        <taxon>Metazoa</taxon>
        <taxon>Cnidaria</taxon>
        <taxon>Anthozoa</taxon>
        <taxon>Hexacorallia</taxon>
        <taxon>Scleractinia</taxon>
        <taxon>Astrocoeniina</taxon>
        <taxon>Pocilloporidae</taxon>
        <taxon>Pocillopora</taxon>
    </lineage>
</organism>
<reference evidence="4 5" key="1">
    <citation type="journal article" date="2018" name="Sci. Rep.">
        <title>Comparative analysis of the Pocillopora damicornis genome highlights role of immune system in coral evolution.</title>
        <authorList>
            <person name="Cunning R."/>
            <person name="Bay R.A."/>
            <person name="Gillette P."/>
            <person name="Baker A.C."/>
            <person name="Traylor-Knowles N."/>
        </authorList>
    </citation>
    <scope>NUCLEOTIDE SEQUENCE [LARGE SCALE GENOMIC DNA]</scope>
    <source>
        <strain evidence="4">RSMAS</strain>
        <tissue evidence="4">Whole animal</tissue>
    </source>
</reference>
<name>A0A3M6UPU4_POCDA</name>
<protein>
    <submittedName>
        <fullName evidence="4">Uncharacterized protein</fullName>
    </submittedName>
</protein>
<feature type="repeat" description="ANK" evidence="3">
    <location>
        <begin position="346"/>
        <end position="378"/>
    </location>
</feature>
<keyword evidence="2 3" id="KW-0040">ANK repeat</keyword>
<dbReference type="InterPro" id="IPR050745">
    <property type="entry name" value="Multifunctional_regulatory"/>
</dbReference>
<keyword evidence="5" id="KW-1185">Reference proteome</keyword>
<evidence type="ECO:0000256" key="1">
    <source>
        <dbReference type="ARBA" id="ARBA00022737"/>
    </source>
</evidence>
<proteinExistence type="predicted"/>
<gene>
    <name evidence="4" type="ORF">pdam_00010166</name>
</gene>
<evidence type="ECO:0000256" key="2">
    <source>
        <dbReference type="ARBA" id="ARBA00023043"/>
    </source>
</evidence>
<dbReference type="SMART" id="SM00248">
    <property type="entry name" value="ANK"/>
    <property type="match status" value="3"/>
</dbReference>
<comment type="caution">
    <text evidence="4">The sequence shown here is derived from an EMBL/GenBank/DDBJ whole genome shotgun (WGS) entry which is preliminary data.</text>
</comment>
<dbReference type="AlphaFoldDB" id="A0A3M6UPU4"/>
<dbReference type="STRING" id="46731.A0A3M6UPU4"/>
<dbReference type="Pfam" id="PF12796">
    <property type="entry name" value="Ank_2"/>
    <property type="match status" value="1"/>
</dbReference>
<dbReference type="InterPro" id="IPR002110">
    <property type="entry name" value="Ankyrin_rpt"/>
</dbReference>
<dbReference type="EMBL" id="RCHS01001065">
    <property type="protein sequence ID" value="RMX55378.1"/>
    <property type="molecule type" value="Genomic_DNA"/>
</dbReference>
<accession>A0A3M6UPU4</accession>
<sequence length="549" mass="61542">MSPGSNGNEYNADNLQDGVCGEKKTLHNAVKAELFLQRTFIHENEFLICFINTQSLTPFRRICSSDLFPKFFRTSTCKQMIRVLWVIFKNQIKMAAAVPFNVVFGIRETPLTQALESRRFDEAIEFIDSHYGMCLDEGFYQRIPLFIVLSGENSTVDGEAMPIHLNIALRLIEKGADPNLRIPETCGAEYIGPGRSPLECVVNFYNLVTGNNSLITKEAASTYDALSVHGKYIKQTADLVEELIDVAWLLLGHGAEVNVRDIEMKTPLHSTLLRSQDLRMAQTLCDNGADLMASDCHGNTPLMSLCCPLPWRDGIEQGPCFNHDISEAVRFLLSFEDVKINHCGIHSRTALFYAMQSGNFEVAKILLDHGADPSLRGLGPDGRYISPLLASIIPWSAIGRKDMAAVCRKLAPLVDKGYFSLEEILLELLEYASCGNANDVALLNLKKFGISLIPMLFGQSTCRLCQLASRVFIKSSFMGEEFGLLSSSEVACLVRKQSLPTEIVTDFQIVLLRQKILNSLSETDWDLWDMEEFMLDESSEYDESEDDYW</sequence>
<evidence type="ECO:0000313" key="4">
    <source>
        <dbReference type="EMBL" id="RMX55378.1"/>
    </source>
</evidence>
<dbReference type="PANTHER" id="PTHR24189:SF50">
    <property type="entry name" value="ANKYRIN REPEAT AND SOCS BOX PROTEIN 2"/>
    <property type="match status" value="1"/>
</dbReference>
<dbReference type="Gene3D" id="1.25.40.20">
    <property type="entry name" value="Ankyrin repeat-containing domain"/>
    <property type="match status" value="1"/>
</dbReference>
<dbReference type="Proteomes" id="UP000275408">
    <property type="component" value="Unassembled WGS sequence"/>
</dbReference>
<dbReference type="PROSITE" id="PS50297">
    <property type="entry name" value="ANK_REP_REGION"/>
    <property type="match status" value="1"/>
</dbReference>
<dbReference type="OrthoDB" id="539213at2759"/>
<dbReference type="SUPFAM" id="SSF48403">
    <property type="entry name" value="Ankyrin repeat"/>
    <property type="match status" value="1"/>
</dbReference>
<dbReference type="InterPro" id="IPR036770">
    <property type="entry name" value="Ankyrin_rpt-contain_sf"/>
</dbReference>
<dbReference type="PANTHER" id="PTHR24189">
    <property type="entry name" value="MYOTROPHIN"/>
    <property type="match status" value="1"/>
</dbReference>
<evidence type="ECO:0000256" key="3">
    <source>
        <dbReference type="PROSITE-ProRule" id="PRU00023"/>
    </source>
</evidence>
<evidence type="ECO:0000313" key="5">
    <source>
        <dbReference type="Proteomes" id="UP000275408"/>
    </source>
</evidence>
<keyword evidence="1" id="KW-0677">Repeat</keyword>